<evidence type="ECO:0000313" key="2">
    <source>
        <dbReference type="Proteomes" id="UP001225498"/>
    </source>
</evidence>
<gene>
    <name evidence="1" type="ORF">REH87_001796</name>
</gene>
<dbReference type="AlphaFoldDB" id="A0AAI9CK92"/>
<organism evidence="1 2">
    <name type="scientific">Stenotrophomonas maltophilia</name>
    <name type="common">Pseudomonas maltophilia</name>
    <name type="synonym">Xanthomonas maltophilia</name>
    <dbReference type="NCBI Taxonomy" id="40324"/>
    <lineage>
        <taxon>Bacteria</taxon>
        <taxon>Pseudomonadati</taxon>
        <taxon>Pseudomonadota</taxon>
        <taxon>Gammaproteobacteria</taxon>
        <taxon>Lysobacterales</taxon>
        <taxon>Lysobacteraceae</taxon>
        <taxon>Stenotrophomonas</taxon>
        <taxon>Stenotrophomonas maltophilia group</taxon>
    </lineage>
</organism>
<evidence type="ECO:0000313" key="1">
    <source>
        <dbReference type="EMBL" id="EKZ1926795.1"/>
    </source>
</evidence>
<reference evidence="1" key="1">
    <citation type="submission" date="2023-08" db="EMBL/GenBank/DDBJ databases">
        <authorList>
            <consortium name="Clinical and Environmental Microbiology Branch: Whole genome sequencing antimicrobial resistance pathogens in the healthcare setting"/>
        </authorList>
    </citation>
    <scope>NUCLEOTIDE SEQUENCE</scope>
    <source>
        <strain evidence="1">2023CJ-00293</strain>
    </source>
</reference>
<dbReference type="Proteomes" id="UP001225498">
    <property type="component" value="Unassembled WGS sequence"/>
</dbReference>
<evidence type="ECO:0008006" key="3">
    <source>
        <dbReference type="Google" id="ProtNLM"/>
    </source>
</evidence>
<dbReference type="RefSeq" id="WP_088100542.1">
    <property type="nucleotide sequence ID" value="NZ_CP182416.1"/>
</dbReference>
<dbReference type="EMBL" id="ABLTIR010000030">
    <property type="protein sequence ID" value="EKZ1926795.1"/>
    <property type="molecule type" value="Genomic_DNA"/>
</dbReference>
<name>A0AAI9CK92_STEMA</name>
<proteinExistence type="predicted"/>
<comment type="caution">
    <text evidence="1">The sequence shown here is derived from an EMBL/GenBank/DDBJ whole genome shotgun (WGS) entry which is preliminary data.</text>
</comment>
<accession>A0AAI9CK92</accession>
<protein>
    <recommendedName>
        <fullName evidence="3">OmpR/PhoB-type domain-containing protein</fullName>
    </recommendedName>
</protein>
<sequence>MHNVRRKLGSEAISTARGMGYRIGWALDSDPR</sequence>